<comment type="caution">
    <text evidence="1">The sequence shown here is derived from an EMBL/GenBank/DDBJ whole genome shotgun (WGS) entry which is preliminary data.</text>
</comment>
<sequence length="111" mass="12529">MPQGEIKAYESCDILDGTPCLPCQQSIKLEAQIVAASGPAVDNLLILKPNLRTEINRHHDPFARLLPPELTSRVFEIYSEENDACGDWNELPYLPFSPFVLGARRYERVIC</sequence>
<keyword evidence="2" id="KW-1185">Reference proteome</keyword>
<dbReference type="Proteomes" id="UP000283269">
    <property type="component" value="Unassembled WGS sequence"/>
</dbReference>
<organism evidence="1 2">
    <name type="scientific">Psilocybe cyanescens</name>
    <dbReference type="NCBI Taxonomy" id="93625"/>
    <lineage>
        <taxon>Eukaryota</taxon>
        <taxon>Fungi</taxon>
        <taxon>Dikarya</taxon>
        <taxon>Basidiomycota</taxon>
        <taxon>Agaricomycotina</taxon>
        <taxon>Agaricomycetes</taxon>
        <taxon>Agaricomycetidae</taxon>
        <taxon>Agaricales</taxon>
        <taxon>Agaricineae</taxon>
        <taxon>Strophariaceae</taxon>
        <taxon>Psilocybe</taxon>
    </lineage>
</organism>
<proteinExistence type="predicted"/>
<reference evidence="1 2" key="1">
    <citation type="journal article" date="2018" name="Evol. Lett.">
        <title>Horizontal gene cluster transfer increased hallucinogenic mushroom diversity.</title>
        <authorList>
            <person name="Reynolds H.T."/>
            <person name="Vijayakumar V."/>
            <person name="Gluck-Thaler E."/>
            <person name="Korotkin H.B."/>
            <person name="Matheny P.B."/>
            <person name="Slot J.C."/>
        </authorList>
    </citation>
    <scope>NUCLEOTIDE SEQUENCE [LARGE SCALE GENOMIC DNA]</scope>
    <source>
        <strain evidence="1 2">2631</strain>
    </source>
</reference>
<name>A0A409XDL4_PSICY</name>
<accession>A0A409XDL4</accession>
<evidence type="ECO:0000313" key="1">
    <source>
        <dbReference type="EMBL" id="PPQ88873.1"/>
    </source>
</evidence>
<protein>
    <submittedName>
        <fullName evidence="1">Uncharacterized protein</fullName>
    </submittedName>
</protein>
<dbReference type="InParanoid" id="A0A409XDL4"/>
<dbReference type="EMBL" id="NHYD01001995">
    <property type="protein sequence ID" value="PPQ88873.1"/>
    <property type="molecule type" value="Genomic_DNA"/>
</dbReference>
<evidence type="ECO:0000313" key="2">
    <source>
        <dbReference type="Proteomes" id="UP000283269"/>
    </source>
</evidence>
<dbReference type="AlphaFoldDB" id="A0A409XDL4"/>
<gene>
    <name evidence="1" type="ORF">CVT25_009067</name>
</gene>